<proteinExistence type="inferred from homology"/>
<evidence type="ECO:0000256" key="5">
    <source>
        <dbReference type="ARBA" id="ARBA00023295"/>
    </source>
</evidence>
<dbReference type="SUPFAM" id="SSF49785">
    <property type="entry name" value="Galactose-binding domain-like"/>
    <property type="match status" value="1"/>
</dbReference>
<dbReference type="Pfam" id="PF22666">
    <property type="entry name" value="Glyco_hydro_2_N2"/>
    <property type="match status" value="1"/>
</dbReference>
<accession>A0ABQ0RKL4</accession>
<keyword evidence="5" id="KW-0326">Glycosidase</keyword>
<dbReference type="InterPro" id="IPR036156">
    <property type="entry name" value="Beta-gal/glucu_dom_sf"/>
</dbReference>
<dbReference type="EC" id="3.2.1.25" evidence="3"/>
<dbReference type="Gene3D" id="2.60.40.10">
    <property type="entry name" value="Immunoglobulins"/>
    <property type="match status" value="1"/>
</dbReference>
<dbReference type="RefSeq" id="WP_141357186.1">
    <property type="nucleotide sequence ID" value="NZ_BAAAWM010000001.1"/>
</dbReference>
<dbReference type="EMBL" id="BJNE01000005">
    <property type="protein sequence ID" value="GEC12352.1"/>
    <property type="molecule type" value="Genomic_DNA"/>
</dbReference>
<comment type="caution">
    <text evidence="8">The sequence shown here is derived from an EMBL/GenBank/DDBJ whole genome shotgun (WGS) entry which is preliminary data.</text>
</comment>
<dbReference type="InterPro" id="IPR017853">
    <property type="entry name" value="GH"/>
</dbReference>
<keyword evidence="4" id="KW-0378">Hydrolase</keyword>
<dbReference type="Pfam" id="PF00703">
    <property type="entry name" value="Glyco_hydro_2"/>
    <property type="match status" value="1"/>
</dbReference>
<name>A0ABQ0RKL4_GLUNI</name>
<dbReference type="SUPFAM" id="SSF49303">
    <property type="entry name" value="beta-Galactosidase/glucuronidase domain"/>
    <property type="match status" value="1"/>
</dbReference>
<sequence>MPETQDAIATALTRTALHTGWTAKATAGPVPEQIAAASIPAQVPGVIHLDLLRAGLIEDPYLDDNEALQSWIGLSDFSYRTSFALSAEELEAAEYHELEFDGLDTVAQVSLNGAPILSAANQHRSYRVDVTGLLHRGENELVVDFSSPVKYANEQSQILGMRPRPYPLPYDAIRKSACSFGWDWGIKTATSGIWKPVNLVSWSTARLEQVLVQAEPAGDGGRISVCGTLDVPAPVEGLELVVAADGAQASVPVAANGSFPDLVLELDKVDTWWPAGYGEQPLYDVQVFLRAGEALLDCAERRVGFRTVRWDSTPDEAGTPFQLLVNEQPVYVKGANWIPDDAFPVRIGADRYRARLEQAKAAGLNLIRVWGGGIYESDDFFAACDELGLLSWQDFLFACAAYAEEEPLRGEVIAEARDNVARLAHHASLAMFCGNNENLWGYEDWDWKRFLDGKSWGGAYYHELLPQIVAELAATVHYSPGSPFSPHGEHPNAEEHGTMHIWDLWNQRDWPEYRSYTPRFVAEFGWQGPAAWSTLTRSISDSPLTPESPGMVVHQKAMEGNAKLTVGLMAHYPMPETMEDWHWAMQLNQANAISCALEHFRSLAPHNSGAIVWQLNDCWPVTSWAAIDGDGVEKPLFHAIRNAFAPRTITVVPQNQGLEVVLGNDTGETWAGELDLSRRGYTGEVLEHAVESVSVPPRGTLRLPIPAQLGTAGKAAAELLCASLGETRGLWFYAEARDTELAAPELSTTVDTTPGGLVLTVTAANLVRDLVVLADKLDPQARVDQGLVTLLPGESTRFTISTERGLDPEALSGPRVLRSANQLLNLA</sequence>
<dbReference type="InterPro" id="IPR050887">
    <property type="entry name" value="Beta-mannosidase_GH2"/>
</dbReference>
<dbReference type="InterPro" id="IPR013783">
    <property type="entry name" value="Ig-like_fold"/>
</dbReference>
<feature type="domain" description="Beta-mannosidase-like galactose-binding" evidence="7">
    <location>
        <begin position="32"/>
        <end position="195"/>
    </location>
</feature>
<dbReference type="InterPro" id="IPR006102">
    <property type="entry name" value="Ig-like_GH2"/>
</dbReference>
<dbReference type="PANTHER" id="PTHR43730">
    <property type="entry name" value="BETA-MANNOSIDASE"/>
    <property type="match status" value="1"/>
</dbReference>
<evidence type="ECO:0000256" key="4">
    <source>
        <dbReference type="ARBA" id="ARBA00022801"/>
    </source>
</evidence>
<evidence type="ECO:0000259" key="7">
    <source>
        <dbReference type="Pfam" id="PF22666"/>
    </source>
</evidence>
<comment type="catalytic activity">
    <reaction evidence="1">
        <text>Hydrolysis of terminal, non-reducing beta-D-mannose residues in beta-D-mannosides.</text>
        <dbReference type="EC" id="3.2.1.25"/>
    </reaction>
</comment>
<evidence type="ECO:0000256" key="3">
    <source>
        <dbReference type="ARBA" id="ARBA00012754"/>
    </source>
</evidence>
<dbReference type="InterPro" id="IPR054593">
    <property type="entry name" value="Beta-mannosidase-like_N2"/>
</dbReference>
<dbReference type="InterPro" id="IPR008979">
    <property type="entry name" value="Galactose-bd-like_sf"/>
</dbReference>
<evidence type="ECO:0000313" key="9">
    <source>
        <dbReference type="Proteomes" id="UP000316242"/>
    </source>
</evidence>
<organism evidence="8 9">
    <name type="scientific">Glutamicibacter nicotianae</name>
    <name type="common">Arthrobacter nicotianae</name>
    <dbReference type="NCBI Taxonomy" id="37929"/>
    <lineage>
        <taxon>Bacteria</taxon>
        <taxon>Bacillati</taxon>
        <taxon>Actinomycetota</taxon>
        <taxon>Actinomycetes</taxon>
        <taxon>Micrococcales</taxon>
        <taxon>Micrococcaceae</taxon>
        <taxon>Glutamicibacter</taxon>
    </lineage>
</organism>
<dbReference type="Gene3D" id="2.60.120.260">
    <property type="entry name" value="Galactose-binding domain-like"/>
    <property type="match status" value="1"/>
</dbReference>
<evidence type="ECO:0000256" key="1">
    <source>
        <dbReference type="ARBA" id="ARBA00000829"/>
    </source>
</evidence>
<dbReference type="Proteomes" id="UP000316242">
    <property type="component" value="Unassembled WGS sequence"/>
</dbReference>
<feature type="domain" description="Glycoside hydrolase family 2 immunoglobulin-like beta-sandwich" evidence="6">
    <location>
        <begin position="259"/>
        <end position="306"/>
    </location>
</feature>
<evidence type="ECO:0000259" key="6">
    <source>
        <dbReference type="Pfam" id="PF00703"/>
    </source>
</evidence>
<dbReference type="SUPFAM" id="SSF51445">
    <property type="entry name" value="(Trans)glycosidases"/>
    <property type="match status" value="1"/>
</dbReference>
<gene>
    <name evidence="8" type="ORF">ANI01nite_15550</name>
</gene>
<reference evidence="8 9" key="1">
    <citation type="submission" date="2019-06" db="EMBL/GenBank/DDBJ databases">
        <title>Whole genome shotgun sequence of Glutamicibacter nicotianae NBRC 14234.</title>
        <authorList>
            <person name="Hosoyama A."/>
            <person name="Uohara A."/>
            <person name="Ohji S."/>
            <person name="Ichikawa N."/>
        </authorList>
    </citation>
    <scope>NUCLEOTIDE SEQUENCE [LARGE SCALE GENOMIC DNA]</scope>
    <source>
        <strain evidence="8 9">NBRC 14234</strain>
    </source>
</reference>
<dbReference type="PANTHER" id="PTHR43730:SF1">
    <property type="entry name" value="BETA-MANNOSIDASE"/>
    <property type="match status" value="1"/>
</dbReference>
<comment type="similarity">
    <text evidence="2">Belongs to the glycosyl hydrolase 2 family.</text>
</comment>
<evidence type="ECO:0000256" key="2">
    <source>
        <dbReference type="ARBA" id="ARBA00007401"/>
    </source>
</evidence>
<protein>
    <recommendedName>
        <fullName evidence="3">beta-mannosidase</fullName>
        <ecNumber evidence="3">3.2.1.25</ecNumber>
    </recommendedName>
</protein>
<keyword evidence="9" id="KW-1185">Reference proteome</keyword>
<dbReference type="Gene3D" id="3.20.20.80">
    <property type="entry name" value="Glycosidases"/>
    <property type="match status" value="1"/>
</dbReference>
<evidence type="ECO:0000313" key="8">
    <source>
        <dbReference type="EMBL" id="GEC12352.1"/>
    </source>
</evidence>